<proteinExistence type="predicted"/>
<evidence type="ECO:0000313" key="2">
    <source>
        <dbReference type="Proteomes" id="UP000194003"/>
    </source>
</evidence>
<accession>A0A1Y2K5M9</accession>
<dbReference type="STRING" id="1434232.MAIT1_02937"/>
<evidence type="ECO:0000313" key="1">
    <source>
        <dbReference type="EMBL" id="OSM04840.1"/>
    </source>
</evidence>
<sequence length="345" mass="37176">MQTAKAAGGAQASYVNPPVGLQGEELAMDVARWGSDNALASVVVLSATHGVEGPVGSAIQLDLLRHADLNALPGGVELIVVHGVNPYGYSWGRRANEDGVDLNRNFVDFSAEPPSNPGYDALSDALVPTSLEPDAIRRADARLAAYRKQHGEIAYDVAVAGGQYRHRHGLFYGGDAPSWSRQTLEQLWLDWGLAKRRLVAVLDLHTGIGPHGYGELICDLPPGGPGSRRALRWHGESVTHPALGDSVSGARSGLSDYGWLAAFDDRLSFLTLEFGTGPFVDLLAALRADHVCHALELAADDPQMVAAREQLQRFFNPPSPAWREMTLWRGRQVLRQTLQGVAASL</sequence>
<reference evidence="1 2" key="1">
    <citation type="journal article" date="2016" name="BMC Genomics">
        <title>Combined genomic and structural analyses of a cultured magnetotactic bacterium reveals its niche adaptation to a dynamic environment.</title>
        <authorList>
            <person name="Araujo A.C."/>
            <person name="Morillo V."/>
            <person name="Cypriano J."/>
            <person name="Teixeira L.C."/>
            <person name="Leao P."/>
            <person name="Lyra S."/>
            <person name="Almeida L.G."/>
            <person name="Bazylinski D.A."/>
            <person name="Vasconcellos A.T."/>
            <person name="Abreu F."/>
            <person name="Lins U."/>
        </authorList>
    </citation>
    <scope>NUCLEOTIDE SEQUENCE [LARGE SCALE GENOMIC DNA]</scope>
    <source>
        <strain evidence="1 2">IT-1</strain>
    </source>
</reference>
<dbReference type="AlphaFoldDB" id="A0A1Y2K5M9"/>
<protein>
    <recommendedName>
        <fullName evidence="3">DUF2817 domain-containing protein</fullName>
    </recommendedName>
</protein>
<keyword evidence="2" id="KW-1185">Reference proteome</keyword>
<comment type="caution">
    <text evidence="1">The sequence shown here is derived from an EMBL/GenBank/DDBJ whole genome shotgun (WGS) entry which is preliminary data.</text>
</comment>
<dbReference type="InterPro" id="IPR021259">
    <property type="entry name" value="DUF2817"/>
</dbReference>
<dbReference type="Proteomes" id="UP000194003">
    <property type="component" value="Unassembled WGS sequence"/>
</dbReference>
<dbReference type="Gene3D" id="3.40.630.10">
    <property type="entry name" value="Zn peptidases"/>
    <property type="match status" value="1"/>
</dbReference>
<dbReference type="Pfam" id="PF10994">
    <property type="entry name" value="DUF2817"/>
    <property type="match status" value="1"/>
</dbReference>
<name>A0A1Y2K5M9_9PROT</name>
<dbReference type="CDD" id="cd06233">
    <property type="entry name" value="M14-like"/>
    <property type="match status" value="1"/>
</dbReference>
<dbReference type="EMBL" id="LVJN01000018">
    <property type="protein sequence ID" value="OSM04840.1"/>
    <property type="molecule type" value="Genomic_DNA"/>
</dbReference>
<organism evidence="1 2">
    <name type="scientific">Magnetofaba australis IT-1</name>
    <dbReference type="NCBI Taxonomy" id="1434232"/>
    <lineage>
        <taxon>Bacteria</taxon>
        <taxon>Pseudomonadati</taxon>
        <taxon>Pseudomonadota</taxon>
        <taxon>Magnetococcia</taxon>
        <taxon>Magnetococcales</taxon>
        <taxon>Magnetococcaceae</taxon>
        <taxon>Magnetofaba</taxon>
    </lineage>
</organism>
<dbReference type="SUPFAM" id="SSF53187">
    <property type="entry name" value="Zn-dependent exopeptidases"/>
    <property type="match status" value="1"/>
</dbReference>
<gene>
    <name evidence="1" type="ORF">MAIT1_02937</name>
</gene>
<evidence type="ECO:0008006" key="3">
    <source>
        <dbReference type="Google" id="ProtNLM"/>
    </source>
</evidence>